<sequence length="329" mass="35867">MKSLVALVLLGQILGSIPTPSPLSVITRLPNCDDPEVEHAAAIAVNHINSHALHGYKHVLNRIESVKVLPRRPSGDIIFLEMDLLETTCHVLSPVPAANCTVRQKMEHAVEADCDVKLLKLDGNYKVLSAKCHSSPDSTEDLRKLCPDCSFLSTLNDVGVVNAGQLKYDLLSSSQHLPRASHVEFAIIATNCTAQEAKEHLDDCHLETGEHLHFGFCKATVFDRPVPGPADAIFPPEDVVDCTIFDQQAGLSHTHLTEHHLGKKIPSPGVGHTVLDLIHSHNDTHASHESHSAEVVVVEVASPVVKRAVDPELVAPLQKCPGEYYHFHI</sequence>
<evidence type="ECO:0000256" key="5">
    <source>
        <dbReference type="ARBA" id="ARBA00023157"/>
    </source>
</evidence>
<organism evidence="9 10">
    <name type="scientific">Phrynosoma platyrhinos</name>
    <name type="common">Desert horned lizard</name>
    <dbReference type="NCBI Taxonomy" id="52577"/>
    <lineage>
        <taxon>Eukaryota</taxon>
        <taxon>Metazoa</taxon>
        <taxon>Chordata</taxon>
        <taxon>Craniata</taxon>
        <taxon>Vertebrata</taxon>
        <taxon>Euteleostomi</taxon>
        <taxon>Lepidosauria</taxon>
        <taxon>Squamata</taxon>
        <taxon>Bifurcata</taxon>
        <taxon>Unidentata</taxon>
        <taxon>Episquamata</taxon>
        <taxon>Toxicofera</taxon>
        <taxon>Iguania</taxon>
        <taxon>Phrynosomatidae</taxon>
        <taxon>Phrynosomatinae</taxon>
        <taxon>Phrynosoma</taxon>
    </lineage>
</organism>
<evidence type="ECO:0000259" key="8">
    <source>
        <dbReference type="PROSITE" id="PS51529"/>
    </source>
</evidence>
<dbReference type="PROSITE" id="PS01255">
    <property type="entry name" value="FETUIN_2"/>
    <property type="match status" value="1"/>
</dbReference>
<feature type="signal peptide" evidence="7">
    <location>
        <begin position="1"/>
        <end position="15"/>
    </location>
</feature>
<dbReference type="Proteomes" id="UP000826234">
    <property type="component" value="Unassembled WGS sequence"/>
</dbReference>
<comment type="subcellular location">
    <subcellularLocation>
        <location evidence="1">Secreted</location>
    </subcellularLocation>
</comment>
<dbReference type="InterPro" id="IPR001363">
    <property type="entry name" value="Prot_inh_fetuin_CS"/>
</dbReference>
<evidence type="ECO:0000256" key="6">
    <source>
        <dbReference type="ARBA" id="ARBA00023180"/>
    </source>
</evidence>
<name>A0ABQ7T3M6_PHRPL</name>
<reference evidence="9 10" key="1">
    <citation type="journal article" date="2022" name="Gigascience">
        <title>A chromosome-level genome assembly and annotation of the desert horned lizard, Phrynosoma platyrhinos, provides insight into chromosomal rearrangements among reptiles.</title>
        <authorList>
            <person name="Koochekian N."/>
            <person name="Ascanio A."/>
            <person name="Farleigh K."/>
            <person name="Card D.C."/>
            <person name="Schield D.R."/>
            <person name="Castoe T.A."/>
            <person name="Jezkova T."/>
        </authorList>
    </citation>
    <scope>NUCLEOTIDE SEQUENCE [LARGE SCALE GENOMIC DNA]</scope>
    <source>
        <strain evidence="9">NK-2021</strain>
    </source>
</reference>
<dbReference type="PROSITE" id="PS51529">
    <property type="entry name" value="CYSTATIN_FETUIN_A"/>
    <property type="match status" value="1"/>
</dbReference>
<keyword evidence="5" id="KW-1015">Disulfide bond</keyword>
<dbReference type="Gene3D" id="3.10.450.10">
    <property type="match status" value="1"/>
</dbReference>
<keyword evidence="2" id="KW-0964">Secreted</keyword>
<proteinExistence type="predicted"/>
<feature type="domain" description="Cystatin fetuin-A-type" evidence="8">
    <location>
        <begin position="27"/>
        <end position="133"/>
    </location>
</feature>
<evidence type="ECO:0000313" key="9">
    <source>
        <dbReference type="EMBL" id="KAH0624195.1"/>
    </source>
</evidence>
<dbReference type="CDD" id="cd00042">
    <property type="entry name" value="CY"/>
    <property type="match status" value="1"/>
</dbReference>
<keyword evidence="3 7" id="KW-0732">Signal</keyword>
<dbReference type="PANTHER" id="PTHR13814:SF6">
    <property type="entry name" value="ALPHA-2-HS-GLYCOPROTEIN"/>
    <property type="match status" value="1"/>
</dbReference>
<dbReference type="PROSITE" id="PS01254">
    <property type="entry name" value="FETUIN_1"/>
    <property type="match status" value="1"/>
</dbReference>
<dbReference type="InterPro" id="IPR025760">
    <property type="entry name" value="Cystatin_Fetuin_A"/>
</dbReference>
<dbReference type="SMART" id="SM00043">
    <property type="entry name" value="CY"/>
    <property type="match status" value="1"/>
</dbReference>
<evidence type="ECO:0000313" key="10">
    <source>
        <dbReference type="Proteomes" id="UP000826234"/>
    </source>
</evidence>
<feature type="chain" id="PRO_5047480650" description="Cystatin fetuin-A-type domain-containing protein" evidence="7">
    <location>
        <begin position="16"/>
        <end position="329"/>
    </location>
</feature>
<protein>
    <recommendedName>
        <fullName evidence="8">Cystatin fetuin-A-type domain-containing protein</fullName>
    </recommendedName>
</protein>
<dbReference type="PANTHER" id="PTHR13814">
    <property type="entry name" value="FETUIN"/>
    <property type="match status" value="1"/>
</dbReference>
<evidence type="ECO:0000256" key="7">
    <source>
        <dbReference type="SAM" id="SignalP"/>
    </source>
</evidence>
<keyword evidence="4" id="KW-0677">Repeat</keyword>
<evidence type="ECO:0000256" key="1">
    <source>
        <dbReference type="ARBA" id="ARBA00004613"/>
    </source>
</evidence>
<dbReference type="InterPro" id="IPR000010">
    <property type="entry name" value="Cystatin_dom"/>
</dbReference>
<accession>A0ABQ7T3M6</accession>
<keyword evidence="6" id="KW-0325">Glycoprotein</keyword>
<dbReference type="SUPFAM" id="SSF54403">
    <property type="entry name" value="Cystatin/monellin"/>
    <property type="match status" value="2"/>
</dbReference>
<evidence type="ECO:0000256" key="3">
    <source>
        <dbReference type="ARBA" id="ARBA00022729"/>
    </source>
</evidence>
<keyword evidence="10" id="KW-1185">Reference proteome</keyword>
<evidence type="ECO:0000256" key="4">
    <source>
        <dbReference type="ARBA" id="ARBA00022737"/>
    </source>
</evidence>
<evidence type="ECO:0000256" key="2">
    <source>
        <dbReference type="ARBA" id="ARBA00022525"/>
    </source>
</evidence>
<comment type="caution">
    <text evidence="9">The sequence shown here is derived from an EMBL/GenBank/DDBJ whole genome shotgun (WGS) entry which is preliminary data.</text>
</comment>
<dbReference type="InterPro" id="IPR046350">
    <property type="entry name" value="Cystatin_sf"/>
</dbReference>
<dbReference type="InterPro" id="IPR050735">
    <property type="entry name" value="Kininogen_Fetuin_HRG"/>
</dbReference>
<gene>
    <name evidence="9" type="ORF">JD844_007707</name>
</gene>
<dbReference type="EMBL" id="JAIPUX010001880">
    <property type="protein sequence ID" value="KAH0624195.1"/>
    <property type="molecule type" value="Genomic_DNA"/>
</dbReference>